<gene>
    <name evidence="2" type="ORF">RLDS_23035</name>
</gene>
<comment type="caution">
    <text evidence="2">The sequence shown here is derived from an EMBL/GenBank/DDBJ whole genome shotgun (WGS) entry which is preliminary data.</text>
</comment>
<dbReference type="eggNOG" id="COG3918">
    <property type="taxonomic scope" value="Bacteria"/>
</dbReference>
<feature type="transmembrane region" description="Helical" evidence="1">
    <location>
        <begin position="106"/>
        <end position="125"/>
    </location>
</feature>
<dbReference type="AlphaFoldDB" id="T0IHV0"/>
<evidence type="ECO:0000313" key="3">
    <source>
        <dbReference type="Proteomes" id="UP000015531"/>
    </source>
</evidence>
<reference evidence="2 3" key="1">
    <citation type="journal article" date="2013" name="Genome Announc.">
        <title>Draft Genome Sequence of Sphingobium lactosutens Strain DS20T, Isolated from a Hexachlorocyclohexane Dumpsite.</title>
        <authorList>
            <person name="Kumar R."/>
            <person name="Dwivedi V."/>
            <person name="Negi V."/>
            <person name="Khurana J.P."/>
            <person name="Lal R."/>
        </authorList>
    </citation>
    <scope>NUCLEOTIDE SEQUENCE [LARGE SCALE GENOMIC DNA]</scope>
    <source>
        <strain evidence="2 3">DS20</strain>
    </source>
</reference>
<evidence type="ECO:0000313" key="2">
    <source>
        <dbReference type="EMBL" id="EQB11280.1"/>
    </source>
</evidence>
<keyword evidence="1" id="KW-1133">Transmembrane helix</keyword>
<keyword evidence="3" id="KW-1185">Reference proteome</keyword>
<keyword evidence="1" id="KW-0472">Membrane</keyword>
<proteinExistence type="predicted"/>
<evidence type="ECO:0000256" key="1">
    <source>
        <dbReference type="SAM" id="Phobius"/>
    </source>
</evidence>
<sequence length="181" mass="18274">MAKLRRVLMKPLVTSILLIVQTLMPVLPDMMETAPMLRSALIGLVAGQRSLTPLAVLAGAARDGLLPNAPRATALLSNPLIASGAVALAGLEMAGDKTESAPDRTVKRGLAVRVMTSAFAGAVLAPRGKGALGAATAVTAAIASAYAGLALRKKAMRAYGQVPTGAIEDAVVLAGGLAVTR</sequence>
<feature type="transmembrane region" description="Helical" evidence="1">
    <location>
        <begin position="131"/>
        <end position="151"/>
    </location>
</feature>
<dbReference type="Proteomes" id="UP000015531">
    <property type="component" value="Unassembled WGS sequence"/>
</dbReference>
<keyword evidence="1" id="KW-0812">Transmembrane</keyword>
<organism evidence="2 3">
    <name type="scientific">Sphingobium lactosutens DS20</name>
    <dbReference type="NCBI Taxonomy" id="1331060"/>
    <lineage>
        <taxon>Bacteria</taxon>
        <taxon>Pseudomonadati</taxon>
        <taxon>Pseudomonadota</taxon>
        <taxon>Alphaproteobacteria</taxon>
        <taxon>Sphingomonadales</taxon>
        <taxon>Sphingomonadaceae</taxon>
        <taxon>Sphingobium</taxon>
    </lineage>
</organism>
<accession>T0IHV0</accession>
<dbReference type="PATRIC" id="fig|1331060.3.peg.4457"/>
<name>T0IHV0_9SPHN</name>
<protein>
    <submittedName>
        <fullName evidence="2">Membrane protein</fullName>
    </submittedName>
</protein>
<dbReference type="EMBL" id="ATDP01000107">
    <property type="protein sequence ID" value="EQB11280.1"/>
    <property type="molecule type" value="Genomic_DNA"/>
</dbReference>